<dbReference type="Gene3D" id="3.40.50.300">
    <property type="entry name" value="P-loop containing nucleotide triphosphate hydrolases"/>
    <property type="match status" value="2"/>
</dbReference>
<keyword evidence="1" id="KW-0677">Repeat</keyword>
<dbReference type="SUPFAM" id="SSF52540">
    <property type="entry name" value="P-loop containing nucleoside triphosphate hydrolases"/>
    <property type="match status" value="2"/>
</dbReference>
<evidence type="ECO:0000256" key="4">
    <source>
        <dbReference type="ARBA" id="ARBA00049360"/>
    </source>
</evidence>
<dbReference type="SMART" id="SM00382">
    <property type="entry name" value="AAA"/>
    <property type="match status" value="2"/>
</dbReference>
<proteinExistence type="inferred from homology"/>
<dbReference type="InterPro" id="IPR051309">
    <property type="entry name" value="ABCF_ATPase"/>
</dbReference>
<evidence type="ECO:0000313" key="7">
    <source>
        <dbReference type="EMBL" id="AGH95107.1"/>
    </source>
</evidence>
<dbReference type="KEGG" id="bex:A11Q_891"/>
<dbReference type="Pfam" id="PF12848">
    <property type="entry name" value="ABC_tran_Xtn"/>
    <property type="match status" value="1"/>
</dbReference>
<dbReference type="PROSITE" id="PS50893">
    <property type="entry name" value="ABC_TRANSPORTER_2"/>
    <property type="match status" value="2"/>
</dbReference>
<evidence type="ECO:0000256" key="2">
    <source>
        <dbReference type="ARBA" id="ARBA00022741"/>
    </source>
</evidence>
<comment type="catalytic activity">
    <reaction evidence="4">
        <text>ATP + H2O = ADP + phosphate + H(+)</text>
        <dbReference type="Rhea" id="RHEA:13065"/>
        <dbReference type="ChEBI" id="CHEBI:15377"/>
        <dbReference type="ChEBI" id="CHEBI:15378"/>
        <dbReference type="ChEBI" id="CHEBI:30616"/>
        <dbReference type="ChEBI" id="CHEBI:43474"/>
        <dbReference type="ChEBI" id="CHEBI:456216"/>
    </reaction>
</comment>
<dbReference type="InterPro" id="IPR003593">
    <property type="entry name" value="AAA+_ATPase"/>
</dbReference>
<dbReference type="STRING" id="1184267.A11Q_891"/>
<protein>
    <recommendedName>
        <fullName evidence="6">ABC transporter domain-containing protein</fullName>
    </recommendedName>
</protein>
<dbReference type="GO" id="GO:0003676">
    <property type="term" value="F:nucleic acid binding"/>
    <property type="evidence" value="ECO:0007669"/>
    <property type="project" value="UniProtKB-ARBA"/>
</dbReference>
<sequence length="538" mass="60167">MISFNAVTKQQGSKILFSNASFQINPGDKIGLVGPNGAGKTTVFRLMMNEESVDQGSISKPEKVRIGYFSQNIENMKGRTVLAEVMAAGNLDHLQKEITRLEERLQDPNLSEDEMMSVVETYGDLQAQFEAVGGYDLEARAKEILGGLGFSNEDMLLDVGQYSGGWKMRVSLAKILLLMPDVLLMDEPTNHLDVESIIWLEEWLKNYKGSLLMTSHDREFMNRLVNRVIEVANKTMTVYSGNYDFYDKEKNIRREQLIAAAARQEDMLAKEEEFIARFAARASHAAQVQSRVKKLEKIDRIEIPPEDKVMKFVWPEAPRGGEEVVKIEGLGKTWSLADGREKLVFSNATGLVKRMDRVAVVGVNGAGKSTLLKIITGQTESSTGICKVGPSIQMGYFSQNSLDVLDPKKTILEEVEGRVPNASIGAIKSLLGAFLFSGEEVEKKISVLSGGEKSRVLLACILSHPVNLLVLDEPTNHLDIKSREVLLNAIKEFEGTVMMVSHDRYFLKEITTKVFEIDKNQLRIIEGDYQYYQSLKQP</sequence>
<dbReference type="OrthoDB" id="5287952at2"/>
<evidence type="ECO:0000313" key="8">
    <source>
        <dbReference type="Proteomes" id="UP000012040"/>
    </source>
</evidence>
<dbReference type="InterPro" id="IPR027417">
    <property type="entry name" value="P-loop_NTPase"/>
</dbReference>
<dbReference type="InterPro" id="IPR017871">
    <property type="entry name" value="ABC_transporter-like_CS"/>
</dbReference>
<dbReference type="FunFam" id="3.40.50.300:FF:000011">
    <property type="entry name" value="Putative ABC transporter ATP-binding component"/>
    <property type="match status" value="1"/>
</dbReference>
<dbReference type="GO" id="GO:0005524">
    <property type="term" value="F:ATP binding"/>
    <property type="evidence" value="ECO:0007669"/>
    <property type="project" value="UniProtKB-KW"/>
</dbReference>
<dbReference type="EMBL" id="CP003537">
    <property type="protein sequence ID" value="AGH95107.1"/>
    <property type="molecule type" value="Genomic_DNA"/>
</dbReference>
<dbReference type="Proteomes" id="UP000012040">
    <property type="component" value="Chromosome"/>
</dbReference>
<feature type="domain" description="ABC transporter" evidence="6">
    <location>
        <begin position="2"/>
        <end position="258"/>
    </location>
</feature>
<dbReference type="FunFam" id="3.40.50.300:FF:000309">
    <property type="entry name" value="ABC transporter ATP-binding protein"/>
    <property type="match status" value="1"/>
</dbReference>
<dbReference type="AlphaFoldDB" id="M4V6V8"/>
<dbReference type="RefSeq" id="WP_015469597.1">
    <property type="nucleotide sequence ID" value="NC_020813.1"/>
</dbReference>
<evidence type="ECO:0000259" key="6">
    <source>
        <dbReference type="PROSITE" id="PS50893"/>
    </source>
</evidence>
<keyword evidence="8" id="KW-1185">Reference proteome</keyword>
<organism evidence="7 8">
    <name type="scientific">Pseudobdellovibrio exovorus JSS</name>
    <dbReference type="NCBI Taxonomy" id="1184267"/>
    <lineage>
        <taxon>Bacteria</taxon>
        <taxon>Pseudomonadati</taxon>
        <taxon>Bdellovibrionota</taxon>
        <taxon>Bdellovibrionia</taxon>
        <taxon>Bdellovibrionales</taxon>
        <taxon>Pseudobdellovibrionaceae</taxon>
        <taxon>Pseudobdellovibrio</taxon>
    </lineage>
</organism>
<dbReference type="PANTHER" id="PTHR42855">
    <property type="entry name" value="ABC TRANSPORTER ATP-BINDING SUBUNIT"/>
    <property type="match status" value="1"/>
</dbReference>
<dbReference type="Pfam" id="PF00005">
    <property type="entry name" value="ABC_tran"/>
    <property type="match status" value="2"/>
</dbReference>
<evidence type="ECO:0000256" key="1">
    <source>
        <dbReference type="ARBA" id="ARBA00022737"/>
    </source>
</evidence>
<name>M4V6V8_9BACT</name>
<keyword evidence="2" id="KW-0547">Nucleotide-binding</keyword>
<feature type="domain" description="ABC transporter" evidence="6">
    <location>
        <begin position="325"/>
        <end position="537"/>
    </location>
</feature>
<dbReference type="GO" id="GO:0016887">
    <property type="term" value="F:ATP hydrolysis activity"/>
    <property type="evidence" value="ECO:0007669"/>
    <property type="project" value="InterPro"/>
</dbReference>
<accession>M4V6V8</accession>
<gene>
    <name evidence="7" type="ORF">A11Q_891</name>
</gene>
<evidence type="ECO:0000256" key="3">
    <source>
        <dbReference type="ARBA" id="ARBA00022840"/>
    </source>
</evidence>
<dbReference type="InterPro" id="IPR032781">
    <property type="entry name" value="ABC_tran_Xtn"/>
</dbReference>
<dbReference type="PATRIC" id="fig|1184267.3.peg.900"/>
<dbReference type="CDD" id="cd03221">
    <property type="entry name" value="ABCF_EF-3"/>
    <property type="match status" value="2"/>
</dbReference>
<reference evidence="7 8" key="1">
    <citation type="journal article" date="2013" name="ISME J.">
        <title>By their genes ye shall know them: genomic signatures of predatory bacteria.</title>
        <authorList>
            <person name="Pasternak Z."/>
            <person name="Pietrokovski S."/>
            <person name="Rotem O."/>
            <person name="Gophna U."/>
            <person name="Lurie-Weinberger M.N."/>
            <person name="Jurkevitch E."/>
        </authorList>
    </citation>
    <scope>NUCLEOTIDE SEQUENCE [LARGE SCALE GENOMIC DNA]</scope>
    <source>
        <strain evidence="7 8">JSS</strain>
    </source>
</reference>
<dbReference type="PANTHER" id="PTHR42855:SF2">
    <property type="entry name" value="DRUG RESISTANCE ABC TRANSPORTER,ATP-BINDING PROTEIN"/>
    <property type="match status" value="1"/>
</dbReference>
<dbReference type="PROSITE" id="PS00211">
    <property type="entry name" value="ABC_TRANSPORTER_1"/>
    <property type="match status" value="2"/>
</dbReference>
<dbReference type="InterPro" id="IPR003439">
    <property type="entry name" value="ABC_transporter-like_ATP-bd"/>
</dbReference>
<comment type="similarity">
    <text evidence="5">Belongs to the ABC transporter superfamily. ABCF family. Uup subfamily.</text>
</comment>
<dbReference type="eggNOG" id="COG0488">
    <property type="taxonomic scope" value="Bacteria"/>
</dbReference>
<keyword evidence="3" id="KW-0067">ATP-binding</keyword>
<evidence type="ECO:0000256" key="5">
    <source>
        <dbReference type="ARBA" id="ARBA00061478"/>
    </source>
</evidence>
<dbReference type="HOGENOM" id="CLU_000604_36_0_7"/>